<comment type="caution">
    <text evidence="2">The sequence shown here is derived from an EMBL/GenBank/DDBJ whole genome shotgun (WGS) entry which is preliminary data.</text>
</comment>
<evidence type="ECO:0000313" key="3">
    <source>
        <dbReference type="Proteomes" id="UP001595993"/>
    </source>
</evidence>
<reference evidence="3" key="1">
    <citation type="journal article" date="2019" name="Int. J. Syst. Evol. Microbiol.">
        <title>The Global Catalogue of Microorganisms (GCM) 10K type strain sequencing project: providing services to taxonomists for standard genome sequencing and annotation.</title>
        <authorList>
            <consortium name="The Broad Institute Genomics Platform"/>
            <consortium name="The Broad Institute Genome Sequencing Center for Infectious Disease"/>
            <person name="Wu L."/>
            <person name="Ma J."/>
        </authorList>
    </citation>
    <scope>NUCLEOTIDE SEQUENCE [LARGE SCALE GENOMIC DNA]</scope>
    <source>
        <strain evidence="3">CGMCC 4.7139</strain>
    </source>
</reference>
<proteinExistence type="predicted"/>
<gene>
    <name evidence="2" type="ORF">ACFO9E_06655</name>
</gene>
<keyword evidence="3" id="KW-1185">Reference proteome</keyword>
<feature type="region of interest" description="Disordered" evidence="1">
    <location>
        <begin position="1"/>
        <end position="41"/>
    </location>
</feature>
<evidence type="ECO:0000313" key="2">
    <source>
        <dbReference type="EMBL" id="MFC4607496.1"/>
    </source>
</evidence>
<name>A0ABV9FZP2_9ACTN</name>
<protein>
    <submittedName>
        <fullName evidence="2">Uncharacterized protein</fullName>
    </submittedName>
</protein>
<dbReference type="EMBL" id="JBHSFE010000007">
    <property type="protein sequence ID" value="MFC4607496.1"/>
    <property type="molecule type" value="Genomic_DNA"/>
</dbReference>
<sequence length="52" mass="5466">MEPGGSAGVRLVVEDKTKKGGIRTHIPAREQRGGGEGHDAPVLECNVVRGED</sequence>
<organism evidence="2 3">
    <name type="scientific">Streptomyces maoxianensis</name>
    <dbReference type="NCBI Taxonomy" id="1459942"/>
    <lineage>
        <taxon>Bacteria</taxon>
        <taxon>Bacillati</taxon>
        <taxon>Actinomycetota</taxon>
        <taxon>Actinomycetes</taxon>
        <taxon>Kitasatosporales</taxon>
        <taxon>Streptomycetaceae</taxon>
        <taxon>Streptomyces</taxon>
    </lineage>
</organism>
<dbReference type="Proteomes" id="UP001595993">
    <property type="component" value="Unassembled WGS sequence"/>
</dbReference>
<accession>A0ABV9FZP2</accession>
<feature type="compositionally biased region" description="Basic and acidic residues" evidence="1">
    <location>
        <begin position="27"/>
        <end position="41"/>
    </location>
</feature>
<evidence type="ECO:0000256" key="1">
    <source>
        <dbReference type="SAM" id="MobiDB-lite"/>
    </source>
</evidence>
<dbReference type="RefSeq" id="WP_381192507.1">
    <property type="nucleotide sequence ID" value="NZ_JBHSFE010000007.1"/>
</dbReference>